<dbReference type="Proteomes" id="UP000287651">
    <property type="component" value="Unassembled WGS sequence"/>
</dbReference>
<dbReference type="EMBL" id="AMZH03010398">
    <property type="protein sequence ID" value="RRT54830.1"/>
    <property type="molecule type" value="Genomic_DNA"/>
</dbReference>
<comment type="caution">
    <text evidence="1">The sequence shown here is derived from an EMBL/GenBank/DDBJ whole genome shotgun (WGS) entry which is preliminary data.</text>
</comment>
<evidence type="ECO:0000313" key="2">
    <source>
        <dbReference type="Proteomes" id="UP000287651"/>
    </source>
</evidence>
<organism evidence="1 2">
    <name type="scientific">Ensete ventricosum</name>
    <name type="common">Abyssinian banana</name>
    <name type="synonym">Musa ensete</name>
    <dbReference type="NCBI Taxonomy" id="4639"/>
    <lineage>
        <taxon>Eukaryota</taxon>
        <taxon>Viridiplantae</taxon>
        <taxon>Streptophyta</taxon>
        <taxon>Embryophyta</taxon>
        <taxon>Tracheophyta</taxon>
        <taxon>Spermatophyta</taxon>
        <taxon>Magnoliopsida</taxon>
        <taxon>Liliopsida</taxon>
        <taxon>Zingiberales</taxon>
        <taxon>Musaceae</taxon>
        <taxon>Ensete</taxon>
    </lineage>
</organism>
<gene>
    <name evidence="1" type="ORF">B296_00016067</name>
</gene>
<evidence type="ECO:0000313" key="1">
    <source>
        <dbReference type="EMBL" id="RRT54830.1"/>
    </source>
</evidence>
<name>A0A426YSW1_ENSVE</name>
<protein>
    <submittedName>
        <fullName evidence="1">Uncharacterized protein</fullName>
    </submittedName>
</protein>
<sequence>MIGATRELDYFSAYIRLRDPGKSEDKAECDFRRVIDPLISWRESVGHKRGRGGGECEFNYLTTAVESSWEPRGELQLKQKIKDSTKGDEIQRLRWLR</sequence>
<dbReference type="AlphaFoldDB" id="A0A426YSW1"/>
<proteinExistence type="predicted"/>
<reference evidence="1 2" key="1">
    <citation type="journal article" date="2014" name="Agronomy (Basel)">
        <title>A Draft Genome Sequence for Ensete ventricosum, the Drought-Tolerant Tree Against Hunger.</title>
        <authorList>
            <person name="Harrison J."/>
            <person name="Moore K.A."/>
            <person name="Paszkiewicz K."/>
            <person name="Jones T."/>
            <person name="Grant M."/>
            <person name="Ambacheew D."/>
            <person name="Muzemil S."/>
            <person name="Studholme D.J."/>
        </authorList>
    </citation>
    <scope>NUCLEOTIDE SEQUENCE [LARGE SCALE GENOMIC DNA]</scope>
</reference>
<accession>A0A426YSW1</accession>